<evidence type="ECO:0000313" key="2">
    <source>
        <dbReference type="EMBL" id="QKE60826.1"/>
    </source>
</evidence>
<evidence type="ECO:0000256" key="1">
    <source>
        <dbReference type="SAM" id="Phobius"/>
    </source>
</evidence>
<sequence>MDTINSQLKVEVGFIAATRETMFLSRVGFLLMWVYRWLWGLRRPIRFRHTFICVDGSCFDLTTGGITWWEKSMMYEDIYANTVFLPVHHLSYDPADIARVHDYADLRIRHADIVRALLRQEVKGMFCASFVGRLLGLDVPLDIEPDSLYDVLSVMD</sequence>
<dbReference type="Proteomes" id="UP000516780">
    <property type="component" value="Segment"/>
</dbReference>
<evidence type="ECO:0000313" key="3">
    <source>
        <dbReference type="Proteomes" id="UP000516780"/>
    </source>
</evidence>
<feature type="transmembrane region" description="Helical" evidence="1">
    <location>
        <begin position="23"/>
        <end position="39"/>
    </location>
</feature>
<protein>
    <submittedName>
        <fullName evidence="2">Uncharacterized protein</fullName>
    </submittedName>
</protein>
<keyword evidence="1" id="KW-0472">Membrane</keyword>
<organism evidence="2 3">
    <name type="scientific">Arthronema virus TR020</name>
    <dbReference type="NCBI Taxonomy" id="2736280"/>
    <lineage>
        <taxon>Viruses</taxon>
        <taxon>Duplodnaviria</taxon>
        <taxon>Heunggongvirae</taxon>
        <taxon>Uroviricota</taxon>
        <taxon>Caudoviricetes</taxon>
        <taxon>Saffermanviridae</taxon>
        <taxon>Arthrovirus</taxon>
        <taxon>Arthrovirus TR020</taxon>
    </lineage>
</organism>
<reference evidence="2 3" key="1">
    <citation type="journal article" date="2020" name="Microb. Ecol.">
        <title>Novel Virus on Filamentous Arthronema africanum Cyanobacterium.</title>
        <authorList>
            <person name="Petrzik K."/>
            <person name="Lukavsky J."/>
            <person name="Koloniuk I."/>
        </authorList>
    </citation>
    <scope>NUCLEOTIDE SEQUENCE [LARGE SCALE GENOMIC DNA]</scope>
</reference>
<dbReference type="EMBL" id="MT457475">
    <property type="protein sequence ID" value="QKE60826.1"/>
    <property type="molecule type" value="Genomic_DNA"/>
</dbReference>
<keyword evidence="1" id="KW-0812">Transmembrane</keyword>
<accession>A0A7G3WH28</accession>
<keyword evidence="1" id="KW-1133">Transmembrane helix</keyword>
<keyword evidence="3" id="KW-1185">Reference proteome</keyword>
<name>A0A7G3WH28_9CAUD</name>
<proteinExistence type="predicted"/>